<evidence type="ECO:0000313" key="3">
    <source>
        <dbReference type="Proteomes" id="UP000318571"/>
    </source>
</evidence>
<gene>
    <name evidence="2" type="ORF">TCAL_16601</name>
</gene>
<dbReference type="Pfam" id="PF13229">
    <property type="entry name" value="Beta_helix"/>
    <property type="match status" value="1"/>
</dbReference>
<protein>
    <recommendedName>
        <fullName evidence="1">Right handed beta helix domain-containing protein</fullName>
    </recommendedName>
</protein>
<comment type="caution">
    <text evidence="2">The sequence shown here is derived from an EMBL/GenBank/DDBJ whole genome shotgun (WGS) entry which is preliminary data.</text>
</comment>
<reference evidence="2 3" key="1">
    <citation type="journal article" date="2018" name="Nat. Ecol. Evol.">
        <title>Genomic signatures of mitonuclear coevolution across populations of Tigriopus californicus.</title>
        <authorList>
            <person name="Barreto F.S."/>
            <person name="Watson E.T."/>
            <person name="Lima T.G."/>
            <person name="Willett C.S."/>
            <person name="Edmands S."/>
            <person name="Li W."/>
            <person name="Burton R.S."/>
        </authorList>
    </citation>
    <scope>NUCLEOTIDE SEQUENCE [LARGE SCALE GENOMIC DNA]</scope>
    <source>
        <strain evidence="2 3">San Diego</strain>
    </source>
</reference>
<proteinExistence type="predicted"/>
<evidence type="ECO:0000259" key="1">
    <source>
        <dbReference type="Pfam" id="PF13229"/>
    </source>
</evidence>
<accession>A0A553NDG2</accession>
<sequence length="619" mass="68796">MSVSVEASLSSDQLRLAAERDFATSNYEAALQAYRSLPSSSDCAADQLQMAKCCKYLARPREAVEHCNRALKDRVKWKEAFLLRSSLFQALHQQYLSSGEEELDPDRSQWRREAQFVVNAALEADQNEPGTEGPWHLRRLDRALSLAKDGDVIFVEPGSYEASALDEEGVASPCFIHGKNVSIIGSSQRDCVIEYKEILQERNSTAKKLNTFLICATESNKPTLIKNITFRNLNLESNGTNTKFLGVAAGHVLIESCLFDGLECNEVDAIFSNQKICGNLAKNYPPPNLEIRLCIFDHCQSYAAITVTGATVLIDSCLFLGSNLVVNDRSEVQVVNSEFAQTGNRPEQTIRASKSKLLISGTYIHGIQRTLTAFSRKSLGISLTLNCEARIENCFLYLCSNGIACQESNLVCQNNLIFHCAKRFSEIGLSSLGLEPAQINSTLGLYSAISLTSRSKYQVSDNHFKKCDIGVYIGNEAMPTLKSNHFESSLFTGMFVQGRSKPNILGNTFVGTTHEPVQSQDCGGIGILLIMEAAGLIGKNSFQNYDLSPLMVFRTCHPMLKGNQFDNINLDREKQAQTEEKMKLLFQPESLKNDTYFYIVESELGERELYEEILNGPKT</sequence>
<dbReference type="InterPro" id="IPR039448">
    <property type="entry name" value="Beta_helix"/>
</dbReference>
<dbReference type="SUPFAM" id="SSF51126">
    <property type="entry name" value="Pectin lyase-like"/>
    <property type="match status" value="1"/>
</dbReference>
<dbReference type="OrthoDB" id="10671118at2759"/>
<feature type="domain" description="Right handed beta helix" evidence="1">
    <location>
        <begin position="447"/>
        <end position="569"/>
    </location>
</feature>
<evidence type="ECO:0000313" key="2">
    <source>
        <dbReference type="EMBL" id="TRY63448.1"/>
    </source>
</evidence>
<dbReference type="InterPro" id="IPR012334">
    <property type="entry name" value="Pectin_lyas_fold"/>
</dbReference>
<dbReference type="Proteomes" id="UP000318571">
    <property type="component" value="Chromosome 10"/>
</dbReference>
<organism evidence="2 3">
    <name type="scientific">Tigriopus californicus</name>
    <name type="common">Marine copepod</name>
    <dbReference type="NCBI Taxonomy" id="6832"/>
    <lineage>
        <taxon>Eukaryota</taxon>
        <taxon>Metazoa</taxon>
        <taxon>Ecdysozoa</taxon>
        <taxon>Arthropoda</taxon>
        <taxon>Crustacea</taxon>
        <taxon>Multicrustacea</taxon>
        <taxon>Hexanauplia</taxon>
        <taxon>Copepoda</taxon>
        <taxon>Harpacticoida</taxon>
        <taxon>Harpacticidae</taxon>
        <taxon>Tigriopus</taxon>
    </lineage>
</organism>
<dbReference type="EMBL" id="VCGU01000458">
    <property type="protein sequence ID" value="TRY63448.1"/>
    <property type="molecule type" value="Genomic_DNA"/>
</dbReference>
<dbReference type="Gene3D" id="2.160.20.10">
    <property type="entry name" value="Single-stranded right-handed beta-helix, Pectin lyase-like"/>
    <property type="match status" value="1"/>
</dbReference>
<dbReference type="InterPro" id="IPR011050">
    <property type="entry name" value="Pectin_lyase_fold/virulence"/>
</dbReference>
<name>A0A553NDG2_TIGCA</name>
<keyword evidence="3" id="KW-1185">Reference proteome</keyword>
<dbReference type="AlphaFoldDB" id="A0A553NDG2"/>